<keyword evidence="3 6" id="KW-0812">Transmembrane</keyword>
<keyword evidence="2" id="KW-1003">Cell membrane</keyword>
<accession>A0AAJ6N8L1</accession>
<dbReference type="Pfam" id="PF01810">
    <property type="entry name" value="LysE"/>
    <property type="match status" value="1"/>
</dbReference>
<dbReference type="GO" id="GO:0005886">
    <property type="term" value="C:plasma membrane"/>
    <property type="evidence" value="ECO:0007669"/>
    <property type="project" value="UniProtKB-SubCell"/>
</dbReference>
<evidence type="ECO:0000256" key="2">
    <source>
        <dbReference type="ARBA" id="ARBA00022475"/>
    </source>
</evidence>
<keyword evidence="4 6" id="KW-1133">Transmembrane helix</keyword>
<gene>
    <name evidence="7" type="ORF">QJU93_02345</name>
</gene>
<comment type="caution">
    <text evidence="7">The sequence shown here is derived from an EMBL/GenBank/DDBJ whole genome shotgun (WGS) entry which is preliminary data.</text>
</comment>
<dbReference type="EMBL" id="JASAYQ010000002">
    <property type="protein sequence ID" value="MDP8172195.1"/>
    <property type="molecule type" value="Genomic_DNA"/>
</dbReference>
<dbReference type="PANTHER" id="PTHR30086:SF19">
    <property type="entry name" value="THREONINE EFFLUX PROTEIN"/>
    <property type="match status" value="1"/>
</dbReference>
<keyword evidence="5 6" id="KW-0472">Membrane</keyword>
<dbReference type="AlphaFoldDB" id="A0AAJ6N8L1"/>
<dbReference type="PANTHER" id="PTHR30086">
    <property type="entry name" value="ARGININE EXPORTER PROTEIN ARGO"/>
    <property type="match status" value="1"/>
</dbReference>
<feature type="transmembrane region" description="Helical" evidence="6">
    <location>
        <begin position="110"/>
        <end position="132"/>
    </location>
</feature>
<name>A0AAJ6N8L1_9PAST</name>
<sequence>MLLTLFFVQLAGLVSPGPDFFYISRRAASSNSRNAIFAAIGISLGVAFWAIVVIFGLGFVVKDVPFLNCFIMILGGSFLSYTGLKMVRVKENAQFDERAFTKKTSAKKEILDGLMINLANAKVVVFFSSILSGYTSQLINIEDYFSVLAILFFSTLIYFTLVALLFSRQVICKFYAKYNRYIDNVSGLVFLFFGLNLIYNGLLFFI</sequence>
<proteinExistence type="predicted"/>
<protein>
    <submittedName>
        <fullName evidence="7">LysE family transporter</fullName>
    </submittedName>
</protein>
<feature type="transmembrane region" description="Helical" evidence="6">
    <location>
        <begin position="6"/>
        <end position="23"/>
    </location>
</feature>
<evidence type="ECO:0000256" key="4">
    <source>
        <dbReference type="ARBA" id="ARBA00022989"/>
    </source>
</evidence>
<organism evidence="7 8">
    <name type="scientific">Phocoenobacter skyensis</name>
    <dbReference type="NCBI Taxonomy" id="97481"/>
    <lineage>
        <taxon>Bacteria</taxon>
        <taxon>Pseudomonadati</taxon>
        <taxon>Pseudomonadota</taxon>
        <taxon>Gammaproteobacteria</taxon>
        <taxon>Pasteurellales</taxon>
        <taxon>Pasteurellaceae</taxon>
        <taxon>Phocoenobacter</taxon>
    </lineage>
</organism>
<evidence type="ECO:0000256" key="3">
    <source>
        <dbReference type="ARBA" id="ARBA00022692"/>
    </source>
</evidence>
<feature type="transmembrane region" description="Helical" evidence="6">
    <location>
        <begin position="65"/>
        <end position="84"/>
    </location>
</feature>
<feature type="transmembrane region" description="Helical" evidence="6">
    <location>
        <begin position="187"/>
        <end position="205"/>
    </location>
</feature>
<dbReference type="GO" id="GO:0015171">
    <property type="term" value="F:amino acid transmembrane transporter activity"/>
    <property type="evidence" value="ECO:0007669"/>
    <property type="project" value="TreeGrafter"/>
</dbReference>
<evidence type="ECO:0000313" key="8">
    <source>
        <dbReference type="Proteomes" id="UP001236239"/>
    </source>
</evidence>
<dbReference type="RefSeq" id="WP_306375118.1">
    <property type="nucleotide sequence ID" value="NZ_JASAYL010000002.1"/>
</dbReference>
<dbReference type="InterPro" id="IPR001123">
    <property type="entry name" value="LeuE-type"/>
</dbReference>
<feature type="transmembrane region" description="Helical" evidence="6">
    <location>
        <begin position="144"/>
        <end position="166"/>
    </location>
</feature>
<dbReference type="Proteomes" id="UP001236239">
    <property type="component" value="Unassembled WGS sequence"/>
</dbReference>
<evidence type="ECO:0000256" key="6">
    <source>
        <dbReference type="SAM" id="Phobius"/>
    </source>
</evidence>
<feature type="transmembrane region" description="Helical" evidence="6">
    <location>
        <begin position="35"/>
        <end position="59"/>
    </location>
</feature>
<evidence type="ECO:0000256" key="1">
    <source>
        <dbReference type="ARBA" id="ARBA00004651"/>
    </source>
</evidence>
<evidence type="ECO:0000256" key="5">
    <source>
        <dbReference type="ARBA" id="ARBA00023136"/>
    </source>
</evidence>
<comment type="subcellular location">
    <subcellularLocation>
        <location evidence="1">Cell membrane</location>
        <topology evidence="1">Multi-pass membrane protein</topology>
    </subcellularLocation>
</comment>
<evidence type="ECO:0000313" key="7">
    <source>
        <dbReference type="EMBL" id="MDP8172195.1"/>
    </source>
</evidence>
<reference evidence="7" key="1">
    <citation type="journal article" date="2023" name="Front. Microbiol.">
        <title>Phylogeography and host specificity of Pasteurellaceae pathogenic to sea-farmed fish in the north-east Atlantic.</title>
        <authorList>
            <person name="Gulla S."/>
            <person name="Colquhoun D.J."/>
            <person name="Olsen A.B."/>
            <person name="Spilsberg B."/>
            <person name="Lagesen K."/>
            <person name="Aakesson C.P."/>
            <person name="Strom S."/>
            <person name="Manji F."/>
            <person name="Birkbeck T.H."/>
            <person name="Nilsen H.K."/>
        </authorList>
    </citation>
    <scope>NUCLEOTIDE SEQUENCE</scope>
    <source>
        <strain evidence="7">TW16_20</strain>
    </source>
</reference>